<evidence type="ECO:0000256" key="6">
    <source>
        <dbReference type="HAMAP-Rule" id="MF_00122"/>
    </source>
</evidence>
<accession>A0A9D1A1T0</accession>
<dbReference type="PANTHER" id="PTHR15004:SF0">
    <property type="entry name" value="GLUTAMYL-TRNA(GLN) AMIDOTRANSFERASE SUBUNIT C, MITOCHONDRIAL"/>
    <property type="match status" value="1"/>
</dbReference>
<comment type="catalytic activity">
    <reaction evidence="5 6">
        <text>L-glutamyl-tRNA(Gln) + L-glutamine + ATP + H2O = L-glutaminyl-tRNA(Gln) + L-glutamate + ADP + phosphate + H(+)</text>
        <dbReference type="Rhea" id="RHEA:17521"/>
        <dbReference type="Rhea" id="RHEA-COMP:9681"/>
        <dbReference type="Rhea" id="RHEA-COMP:9684"/>
        <dbReference type="ChEBI" id="CHEBI:15377"/>
        <dbReference type="ChEBI" id="CHEBI:15378"/>
        <dbReference type="ChEBI" id="CHEBI:29985"/>
        <dbReference type="ChEBI" id="CHEBI:30616"/>
        <dbReference type="ChEBI" id="CHEBI:43474"/>
        <dbReference type="ChEBI" id="CHEBI:58359"/>
        <dbReference type="ChEBI" id="CHEBI:78520"/>
        <dbReference type="ChEBI" id="CHEBI:78521"/>
        <dbReference type="ChEBI" id="CHEBI:456216"/>
    </reaction>
</comment>
<comment type="similarity">
    <text evidence="1 6">Belongs to the GatC family.</text>
</comment>
<dbReference type="InterPro" id="IPR003837">
    <property type="entry name" value="GatC"/>
</dbReference>
<evidence type="ECO:0000313" key="8">
    <source>
        <dbReference type="Proteomes" id="UP000824250"/>
    </source>
</evidence>
<dbReference type="GO" id="GO:0050567">
    <property type="term" value="F:glutaminyl-tRNA synthase (glutamine-hydrolyzing) activity"/>
    <property type="evidence" value="ECO:0007669"/>
    <property type="project" value="UniProtKB-UniRule"/>
</dbReference>
<comment type="function">
    <text evidence="3 6">Allows the formation of correctly charged Asn-tRNA(Asn) or Gln-tRNA(Gln) through the transamidation of misacylated Asp-tRNA(Asn) or Glu-tRNA(Gln) in organisms which lack either or both of asparaginyl-tRNA or glutaminyl-tRNA synthetases. The reaction takes place in the presence of glutamine and ATP through an activated phospho-Asp-tRNA(Asn) or phospho-Glu-tRNA(Gln).</text>
</comment>
<keyword evidence="6" id="KW-0436">Ligase</keyword>
<evidence type="ECO:0000256" key="5">
    <source>
        <dbReference type="ARBA" id="ARBA00047913"/>
    </source>
</evidence>
<dbReference type="GO" id="GO:0070681">
    <property type="term" value="P:glutaminyl-tRNAGln biosynthesis via transamidation"/>
    <property type="evidence" value="ECO:0007669"/>
    <property type="project" value="TreeGrafter"/>
</dbReference>
<gene>
    <name evidence="6 7" type="primary">gatC</name>
    <name evidence="7" type="ORF">IAB28_00710</name>
</gene>
<dbReference type="HAMAP" id="MF_00122">
    <property type="entry name" value="GatC"/>
    <property type="match status" value="1"/>
</dbReference>
<evidence type="ECO:0000256" key="3">
    <source>
        <dbReference type="ARBA" id="ARBA00024799"/>
    </source>
</evidence>
<dbReference type="GO" id="GO:0006450">
    <property type="term" value="P:regulation of translational fidelity"/>
    <property type="evidence" value="ECO:0007669"/>
    <property type="project" value="InterPro"/>
</dbReference>
<dbReference type="EC" id="6.3.5.-" evidence="6"/>
<reference evidence="7" key="2">
    <citation type="journal article" date="2021" name="PeerJ">
        <title>Extensive microbial diversity within the chicken gut microbiome revealed by metagenomics and culture.</title>
        <authorList>
            <person name="Gilroy R."/>
            <person name="Ravi A."/>
            <person name="Getino M."/>
            <person name="Pursley I."/>
            <person name="Horton D.L."/>
            <person name="Alikhan N.F."/>
            <person name="Baker D."/>
            <person name="Gharbi K."/>
            <person name="Hall N."/>
            <person name="Watson M."/>
            <person name="Adriaenssens E.M."/>
            <person name="Foster-Nyarko E."/>
            <person name="Jarju S."/>
            <person name="Secka A."/>
            <person name="Antonio M."/>
            <person name="Oren A."/>
            <person name="Chaudhuri R.R."/>
            <person name="La Ragione R."/>
            <person name="Hildebrand F."/>
            <person name="Pallen M.J."/>
        </authorList>
    </citation>
    <scope>NUCLEOTIDE SEQUENCE</scope>
    <source>
        <strain evidence="7">CHK180-2868</strain>
    </source>
</reference>
<comment type="caution">
    <text evidence="7">The sequence shown here is derived from an EMBL/GenBank/DDBJ whole genome shotgun (WGS) entry which is preliminary data.</text>
</comment>
<organism evidence="7 8">
    <name type="scientific">Candidatus Copromonas faecavium</name>
    <name type="common">nom. illeg.</name>
    <dbReference type="NCBI Taxonomy" id="2840740"/>
    <lineage>
        <taxon>Bacteria</taxon>
        <taxon>Bacillati</taxon>
        <taxon>Bacillota</taxon>
        <taxon>Clostridia</taxon>
        <taxon>Lachnospirales</taxon>
        <taxon>Lachnospiraceae</taxon>
        <taxon>Candidatus Copromonas (nom. illeg.)</taxon>
    </lineage>
</organism>
<keyword evidence="6" id="KW-0067">ATP-binding</keyword>
<dbReference type="SUPFAM" id="SSF141000">
    <property type="entry name" value="Glu-tRNAGln amidotransferase C subunit"/>
    <property type="match status" value="1"/>
</dbReference>
<proteinExistence type="inferred from homology"/>
<evidence type="ECO:0000256" key="4">
    <source>
        <dbReference type="ARBA" id="ARBA00047380"/>
    </source>
</evidence>
<dbReference type="NCBIfam" id="TIGR00135">
    <property type="entry name" value="gatC"/>
    <property type="match status" value="1"/>
</dbReference>
<evidence type="ECO:0000256" key="1">
    <source>
        <dbReference type="ARBA" id="ARBA00010757"/>
    </source>
</evidence>
<dbReference type="InterPro" id="IPR036113">
    <property type="entry name" value="Asp/Glu-ADT_sf_sub_c"/>
</dbReference>
<dbReference type="Gene3D" id="1.10.20.60">
    <property type="entry name" value="Glu-tRNAGln amidotransferase C subunit, N-terminal domain"/>
    <property type="match status" value="1"/>
</dbReference>
<reference evidence="7" key="1">
    <citation type="submission" date="2020-10" db="EMBL/GenBank/DDBJ databases">
        <authorList>
            <person name="Gilroy R."/>
        </authorList>
    </citation>
    <scope>NUCLEOTIDE SEQUENCE</scope>
    <source>
        <strain evidence="7">CHK180-2868</strain>
    </source>
</reference>
<comment type="catalytic activity">
    <reaction evidence="4 6">
        <text>L-aspartyl-tRNA(Asn) + L-glutamine + ATP + H2O = L-asparaginyl-tRNA(Asn) + L-glutamate + ADP + phosphate + 2 H(+)</text>
        <dbReference type="Rhea" id="RHEA:14513"/>
        <dbReference type="Rhea" id="RHEA-COMP:9674"/>
        <dbReference type="Rhea" id="RHEA-COMP:9677"/>
        <dbReference type="ChEBI" id="CHEBI:15377"/>
        <dbReference type="ChEBI" id="CHEBI:15378"/>
        <dbReference type="ChEBI" id="CHEBI:29985"/>
        <dbReference type="ChEBI" id="CHEBI:30616"/>
        <dbReference type="ChEBI" id="CHEBI:43474"/>
        <dbReference type="ChEBI" id="CHEBI:58359"/>
        <dbReference type="ChEBI" id="CHEBI:78515"/>
        <dbReference type="ChEBI" id="CHEBI:78516"/>
        <dbReference type="ChEBI" id="CHEBI:456216"/>
    </reaction>
</comment>
<evidence type="ECO:0000313" key="7">
    <source>
        <dbReference type="EMBL" id="HIR04482.1"/>
    </source>
</evidence>
<keyword evidence="6" id="KW-0547">Nucleotide-binding</keyword>
<dbReference type="GO" id="GO:0005524">
    <property type="term" value="F:ATP binding"/>
    <property type="evidence" value="ECO:0007669"/>
    <property type="project" value="UniProtKB-KW"/>
</dbReference>
<dbReference type="Pfam" id="PF02686">
    <property type="entry name" value="GatC"/>
    <property type="match status" value="1"/>
</dbReference>
<protein>
    <recommendedName>
        <fullName evidence="6">Aspartyl/glutamyl-tRNA(Asn/Gln) amidotransferase subunit C</fullName>
        <shortName evidence="6">Asp/Glu-ADT subunit C</shortName>
        <ecNumber evidence="6">6.3.5.-</ecNumber>
    </recommendedName>
</protein>
<sequence length="97" mass="11190">MAEKITDQTMEELEILAKLRLSEAEREKAKKEIQRMLDYVELLNRLDTDGVEPLIQLFPVENGFREDEPEESTAREELLKGAPQEMDGQFVVPRTIG</sequence>
<dbReference type="GO" id="GO:0006412">
    <property type="term" value="P:translation"/>
    <property type="evidence" value="ECO:0007669"/>
    <property type="project" value="UniProtKB-UniRule"/>
</dbReference>
<dbReference type="EMBL" id="DVGC01000001">
    <property type="protein sequence ID" value="HIR04482.1"/>
    <property type="molecule type" value="Genomic_DNA"/>
</dbReference>
<comment type="subunit">
    <text evidence="2 6">Heterotrimer of A, B and C subunits.</text>
</comment>
<name>A0A9D1A1T0_9FIRM</name>
<dbReference type="Proteomes" id="UP000824250">
    <property type="component" value="Unassembled WGS sequence"/>
</dbReference>
<evidence type="ECO:0000256" key="2">
    <source>
        <dbReference type="ARBA" id="ARBA00011123"/>
    </source>
</evidence>
<dbReference type="AlphaFoldDB" id="A0A9D1A1T0"/>
<keyword evidence="6" id="KW-0648">Protein biosynthesis</keyword>
<dbReference type="PANTHER" id="PTHR15004">
    <property type="entry name" value="GLUTAMYL-TRNA(GLN) AMIDOTRANSFERASE SUBUNIT C, MITOCHONDRIAL"/>
    <property type="match status" value="1"/>
</dbReference>